<gene>
    <name evidence="3" type="ORF">CHIRRI_LOCUS6077</name>
</gene>
<organism evidence="3 4">
    <name type="scientific">Chironomus riparius</name>
    <dbReference type="NCBI Taxonomy" id="315576"/>
    <lineage>
        <taxon>Eukaryota</taxon>
        <taxon>Metazoa</taxon>
        <taxon>Ecdysozoa</taxon>
        <taxon>Arthropoda</taxon>
        <taxon>Hexapoda</taxon>
        <taxon>Insecta</taxon>
        <taxon>Pterygota</taxon>
        <taxon>Neoptera</taxon>
        <taxon>Endopterygota</taxon>
        <taxon>Diptera</taxon>
        <taxon>Nematocera</taxon>
        <taxon>Chironomoidea</taxon>
        <taxon>Chironomidae</taxon>
        <taxon>Chironominae</taxon>
        <taxon>Chironomus</taxon>
    </lineage>
</organism>
<feature type="chain" id="PRO_5040137679" description="Envelope protein" evidence="2">
    <location>
        <begin position="19"/>
        <end position="591"/>
    </location>
</feature>
<keyword evidence="2" id="KW-0732">Signal</keyword>
<name>A0A9N9RUS3_9DIPT</name>
<reference evidence="3" key="1">
    <citation type="submission" date="2022-01" db="EMBL/GenBank/DDBJ databases">
        <authorList>
            <person name="King R."/>
        </authorList>
    </citation>
    <scope>NUCLEOTIDE SEQUENCE</scope>
</reference>
<evidence type="ECO:0008006" key="5">
    <source>
        <dbReference type="Google" id="ProtNLM"/>
    </source>
</evidence>
<keyword evidence="4" id="KW-1185">Reference proteome</keyword>
<evidence type="ECO:0000256" key="2">
    <source>
        <dbReference type="SAM" id="SignalP"/>
    </source>
</evidence>
<keyword evidence="1" id="KW-0812">Transmembrane</keyword>
<evidence type="ECO:0000313" key="3">
    <source>
        <dbReference type="EMBL" id="CAG9803176.1"/>
    </source>
</evidence>
<dbReference type="AlphaFoldDB" id="A0A9N9RUS3"/>
<sequence length="591" mass="68592">MNLVITFFVIFNILLANGLEYQHIQPGVVVEDYGKVGMIDDYFHVAFRVNFTAFYLNEFSDLKTSVTKLCSEIKWKLKEEHQVCKDQLVDFHQNFKDKSEELLKSLDTKDQLNSNSYKLSDLNKIKHGEQDHELDKMKNLVVLDFTNDIFPNIIEDATSLIKSLDTLREVATSMENDIEPVDEKINQHFDILEKFMESCNEYLLELETIISQAQNHKVNYRLLKNILLKDVLEGKLITNNVYHIIDLNSITANNVADIGPSIGSTTIQSMIKTAVYKENNIPYIIMSLPLSRVQNVESLKLVKLKPIPKLEKNILTFIKANPNFFIHNIDYERPHFFVEDLNCCYRYNGNFYCDYFNKTEESSTACVSNVFEIRTKDFCKYYGCKMVYLENFGSNIIELQKKYSYIVVTQTQIDAEYTGGSFKNMKLEIPTGSSLIHSKIPITLKLNNIELKFEKDISGKVLYPRDFDFYFYDVSTAKVDQKPDSELDLGRSFSTMDVVTVDTIYKLSTKVPSRKKELKKENDETSTSAPKVIKIIRYQEPLYIVLTKILLTAVCLTVLLLIFFKYVLKYKFVVNLRAKEEKEPLKEKNEK</sequence>
<dbReference type="EMBL" id="OU895878">
    <property type="protein sequence ID" value="CAG9803176.1"/>
    <property type="molecule type" value="Genomic_DNA"/>
</dbReference>
<proteinExistence type="predicted"/>
<accession>A0A9N9RUS3</accession>
<keyword evidence="1" id="KW-0472">Membrane</keyword>
<evidence type="ECO:0000313" key="4">
    <source>
        <dbReference type="Proteomes" id="UP001153620"/>
    </source>
</evidence>
<feature type="signal peptide" evidence="2">
    <location>
        <begin position="1"/>
        <end position="18"/>
    </location>
</feature>
<evidence type="ECO:0000256" key="1">
    <source>
        <dbReference type="SAM" id="Phobius"/>
    </source>
</evidence>
<protein>
    <recommendedName>
        <fullName evidence="5">Envelope protein</fullName>
    </recommendedName>
</protein>
<feature type="transmembrane region" description="Helical" evidence="1">
    <location>
        <begin position="542"/>
        <end position="568"/>
    </location>
</feature>
<keyword evidence="1" id="KW-1133">Transmembrane helix</keyword>
<dbReference type="Proteomes" id="UP001153620">
    <property type="component" value="Chromosome 2"/>
</dbReference>
<reference evidence="3" key="2">
    <citation type="submission" date="2022-10" db="EMBL/GenBank/DDBJ databases">
        <authorList>
            <consortium name="ENA_rothamsted_submissions"/>
            <consortium name="culmorum"/>
            <person name="King R."/>
        </authorList>
    </citation>
    <scope>NUCLEOTIDE SEQUENCE</scope>
</reference>